<dbReference type="AlphaFoldDB" id="A0AAI9TQP3"/>
<protein>
    <submittedName>
        <fullName evidence="1">Uncharacterized protein</fullName>
    </submittedName>
</protein>
<keyword evidence="2" id="KW-1185">Reference proteome</keyword>
<comment type="caution">
    <text evidence="1">The sequence shown here is derived from an EMBL/GenBank/DDBJ whole genome shotgun (WGS) entry which is preliminary data.</text>
</comment>
<proteinExistence type="predicted"/>
<evidence type="ECO:0000313" key="2">
    <source>
        <dbReference type="Proteomes" id="UP001227192"/>
    </source>
</evidence>
<dbReference type="Proteomes" id="UP001227192">
    <property type="component" value="Unassembled WGS sequence"/>
</dbReference>
<gene>
    <name evidence="1" type="ORF">VN97_g1843</name>
</gene>
<accession>A0AAI9TQP3</accession>
<evidence type="ECO:0000313" key="1">
    <source>
        <dbReference type="EMBL" id="KAJ9491391.1"/>
    </source>
</evidence>
<sequence>MESIKVSVQMLPFASKYLTSELQTLRVETDMKCGLCYFCFDFRHSVDHFYSDIQSVEPDLLNAILWVIPLGKNQFELAVQQKSITDMIREHYTDLTYLRLLSSDPLFTAEFGRSNTETVSMGLAHIRGQYDFAASAVRASNDPQLIEWFNFEVGRIDELLNHFLRQITHVV</sequence>
<dbReference type="EMBL" id="LACB01000033">
    <property type="protein sequence ID" value="KAJ9491391.1"/>
    <property type="molecule type" value="Genomic_DNA"/>
</dbReference>
<organism evidence="1 2">
    <name type="scientific">Penicillium thymicola</name>
    <dbReference type="NCBI Taxonomy" id="293382"/>
    <lineage>
        <taxon>Eukaryota</taxon>
        <taxon>Fungi</taxon>
        <taxon>Dikarya</taxon>
        <taxon>Ascomycota</taxon>
        <taxon>Pezizomycotina</taxon>
        <taxon>Eurotiomycetes</taxon>
        <taxon>Eurotiomycetidae</taxon>
        <taxon>Eurotiales</taxon>
        <taxon>Aspergillaceae</taxon>
        <taxon>Penicillium</taxon>
    </lineage>
</organism>
<name>A0AAI9TQP3_PENTH</name>
<reference evidence="1" key="2">
    <citation type="journal article" date="2016" name="Fungal Biol.">
        <title>Ochratoxin A production by Penicillium thymicola.</title>
        <authorList>
            <person name="Nguyen H.D.T."/>
            <person name="McMullin D.R."/>
            <person name="Ponomareva E."/>
            <person name="Riley R."/>
            <person name="Pomraning K.R."/>
            <person name="Baker S.E."/>
            <person name="Seifert K.A."/>
        </authorList>
    </citation>
    <scope>NUCLEOTIDE SEQUENCE</scope>
    <source>
        <strain evidence="1">DAOM 180753</strain>
    </source>
</reference>
<reference evidence="1" key="1">
    <citation type="submission" date="2015-06" db="EMBL/GenBank/DDBJ databases">
        <authorList>
            <person name="Nguyen H."/>
        </authorList>
    </citation>
    <scope>NUCLEOTIDE SEQUENCE</scope>
    <source>
        <strain evidence="1">DAOM 180753</strain>
    </source>
</reference>